<accession>A0A1G9P905</accession>
<dbReference type="SUPFAM" id="SSF69318">
    <property type="entry name" value="Integrin alpha N-terminal domain"/>
    <property type="match status" value="1"/>
</dbReference>
<evidence type="ECO:0000256" key="4">
    <source>
        <dbReference type="ARBA" id="ARBA00023004"/>
    </source>
</evidence>
<dbReference type="STRING" id="1075417.SAMN05421823_109122"/>
<feature type="domain" description="Cytochrome c" evidence="7">
    <location>
        <begin position="27"/>
        <end position="119"/>
    </location>
</feature>
<keyword evidence="9" id="KW-1185">Reference proteome</keyword>
<evidence type="ECO:0000259" key="7">
    <source>
        <dbReference type="PROSITE" id="PS51007"/>
    </source>
</evidence>
<proteinExistence type="predicted"/>
<dbReference type="PROSITE" id="PS51007">
    <property type="entry name" value="CYTC"/>
    <property type="match status" value="1"/>
</dbReference>
<evidence type="ECO:0000313" key="8">
    <source>
        <dbReference type="EMBL" id="SDL95352.1"/>
    </source>
</evidence>
<dbReference type="Proteomes" id="UP000198510">
    <property type="component" value="Unassembled WGS sequence"/>
</dbReference>
<organism evidence="8 9">
    <name type="scientific">Catalinimonas alkaloidigena</name>
    <dbReference type="NCBI Taxonomy" id="1075417"/>
    <lineage>
        <taxon>Bacteria</taxon>
        <taxon>Pseudomonadati</taxon>
        <taxon>Bacteroidota</taxon>
        <taxon>Cytophagia</taxon>
        <taxon>Cytophagales</taxon>
        <taxon>Catalimonadaceae</taxon>
        <taxon>Catalinimonas</taxon>
    </lineage>
</organism>
<dbReference type="SUPFAM" id="SSF46626">
    <property type="entry name" value="Cytochrome c"/>
    <property type="match status" value="1"/>
</dbReference>
<dbReference type="OrthoDB" id="1391917at2"/>
<dbReference type="InterPro" id="IPR013517">
    <property type="entry name" value="FG-GAP"/>
</dbReference>
<dbReference type="AlphaFoldDB" id="A0A1G9P905"/>
<dbReference type="GO" id="GO:0046872">
    <property type="term" value="F:metal ion binding"/>
    <property type="evidence" value="ECO:0007669"/>
    <property type="project" value="UniProtKB-KW"/>
</dbReference>
<keyword evidence="3 6" id="KW-0732">Signal</keyword>
<keyword evidence="2 5" id="KW-0479">Metal-binding</keyword>
<evidence type="ECO:0000256" key="1">
    <source>
        <dbReference type="ARBA" id="ARBA00022617"/>
    </source>
</evidence>
<dbReference type="Gene3D" id="2.130.10.130">
    <property type="entry name" value="Integrin alpha, N-terminal"/>
    <property type="match status" value="1"/>
</dbReference>
<evidence type="ECO:0000256" key="6">
    <source>
        <dbReference type="SAM" id="SignalP"/>
    </source>
</evidence>
<dbReference type="GO" id="GO:0020037">
    <property type="term" value="F:heme binding"/>
    <property type="evidence" value="ECO:0007669"/>
    <property type="project" value="InterPro"/>
</dbReference>
<name>A0A1G9P905_9BACT</name>
<dbReference type="InterPro" id="IPR009056">
    <property type="entry name" value="Cyt_c-like_dom"/>
</dbReference>
<sequence length="508" mass="56513">MALRFRLLPLLFALLGCSASPDRPATAPAPDGEALAQQYCVSCHQYPAPALLDRSTWETYVLPRMGYLMGRYPSDSVRQQLLEKGAGGARVMQRNVFPVRPWLDDATWQKIVDYYRTEAPDTLPRPADTPITPGLPGFTVKTPPYQLSPPSTTLVRFREGQGLFVADAHTQRLYQFDAQLRLQQAANVGEAAVALEETDDQLRLTVMGSFSPTDAPSGQVLALPTQPGLRPGVVLGNLQRPVHTAYADLNGDGREDLVTCEFAKWTGGLSWWELTTEGRYRRHALREKPGATQVYVHDLNGDARPDLIALFGQGDEGIFLYYNEGEGSFREERALAFPPSWGSSALTLVDWNDDGAVDLLYTNGDNADYPPLLKPYHGIRLYLNDGQQHFTEQFFYPMHGAYRAVAADFDQDGDRDLAAIAFFPDFAHRPEAAFQYLENRGDDHFTAYTFPQVTDGRWLVLEVGDLEGDGDLDLALGSLAFEVIPPGDWVARWTARGLPFVVLENTLH</sequence>
<dbReference type="PANTHER" id="PTHR44103">
    <property type="entry name" value="PROPROTEIN CONVERTASE P"/>
    <property type="match status" value="1"/>
</dbReference>
<dbReference type="GO" id="GO:0009055">
    <property type="term" value="F:electron transfer activity"/>
    <property type="evidence" value="ECO:0007669"/>
    <property type="project" value="InterPro"/>
</dbReference>
<dbReference type="Pfam" id="PF13517">
    <property type="entry name" value="FG-GAP_3"/>
    <property type="match status" value="1"/>
</dbReference>
<gene>
    <name evidence="8" type="ORF">SAMN05421823_109122</name>
</gene>
<reference evidence="8 9" key="1">
    <citation type="submission" date="2016-10" db="EMBL/GenBank/DDBJ databases">
        <authorList>
            <person name="de Groot N.N."/>
        </authorList>
    </citation>
    <scope>NUCLEOTIDE SEQUENCE [LARGE SCALE GENOMIC DNA]</scope>
    <source>
        <strain evidence="8 9">DSM 25186</strain>
    </source>
</reference>
<dbReference type="InterPro" id="IPR036909">
    <property type="entry name" value="Cyt_c-like_dom_sf"/>
</dbReference>
<dbReference type="InterPro" id="IPR028994">
    <property type="entry name" value="Integrin_alpha_N"/>
</dbReference>
<dbReference type="RefSeq" id="WP_089685630.1">
    <property type="nucleotide sequence ID" value="NZ_FNFO01000009.1"/>
</dbReference>
<feature type="signal peptide" evidence="6">
    <location>
        <begin position="1"/>
        <end position="21"/>
    </location>
</feature>
<dbReference type="PROSITE" id="PS51257">
    <property type="entry name" value="PROKAR_LIPOPROTEIN"/>
    <property type="match status" value="1"/>
</dbReference>
<evidence type="ECO:0000256" key="5">
    <source>
        <dbReference type="PROSITE-ProRule" id="PRU00433"/>
    </source>
</evidence>
<evidence type="ECO:0000256" key="3">
    <source>
        <dbReference type="ARBA" id="ARBA00022729"/>
    </source>
</evidence>
<dbReference type="EMBL" id="FNFO01000009">
    <property type="protein sequence ID" value="SDL95352.1"/>
    <property type="molecule type" value="Genomic_DNA"/>
</dbReference>
<evidence type="ECO:0000313" key="9">
    <source>
        <dbReference type="Proteomes" id="UP000198510"/>
    </source>
</evidence>
<protein>
    <submittedName>
        <fullName evidence="8">Cytochrome c553</fullName>
    </submittedName>
</protein>
<feature type="chain" id="PRO_5011632674" evidence="6">
    <location>
        <begin position="22"/>
        <end position="508"/>
    </location>
</feature>
<keyword evidence="1 5" id="KW-0349">Heme</keyword>
<evidence type="ECO:0000256" key="2">
    <source>
        <dbReference type="ARBA" id="ARBA00022723"/>
    </source>
</evidence>
<keyword evidence="4 5" id="KW-0408">Iron</keyword>
<dbReference type="PANTHER" id="PTHR44103:SF1">
    <property type="entry name" value="PROPROTEIN CONVERTASE P"/>
    <property type="match status" value="1"/>
</dbReference>